<dbReference type="VEuPathDB" id="TriTrypDB:TcG_04380"/>
<keyword evidence="1" id="KW-0812">Transmembrane</keyword>
<dbReference type="AlphaFoldDB" id="A0A2V2V6V4"/>
<evidence type="ECO:0000313" key="3">
    <source>
        <dbReference type="Proteomes" id="UP000246121"/>
    </source>
</evidence>
<dbReference type="VEuPathDB" id="TriTrypDB:TcBrA4_0033930"/>
<dbReference type="VEuPathDB" id="TriTrypDB:TCSYLVIO_002976"/>
<comment type="caution">
    <text evidence="2">The sequence shown here is derived from an EMBL/GenBank/DDBJ whole genome shotgun (WGS) entry which is preliminary data.</text>
</comment>
<keyword evidence="1" id="KW-0472">Membrane</keyword>
<protein>
    <submittedName>
        <fullName evidence="2">Uncharacterized protein</fullName>
    </submittedName>
</protein>
<dbReference type="Proteomes" id="UP000246121">
    <property type="component" value="Unassembled WGS sequence"/>
</dbReference>
<accession>A0A2V2V6V4</accession>
<dbReference type="EMBL" id="PRFA01000044">
    <property type="protein sequence ID" value="PWU91256.1"/>
    <property type="molecule type" value="Genomic_DNA"/>
</dbReference>
<organism evidence="2 3">
    <name type="scientific">Trypanosoma cruzi</name>
    <dbReference type="NCBI Taxonomy" id="5693"/>
    <lineage>
        <taxon>Eukaryota</taxon>
        <taxon>Discoba</taxon>
        <taxon>Euglenozoa</taxon>
        <taxon>Kinetoplastea</taxon>
        <taxon>Metakinetoplastina</taxon>
        <taxon>Trypanosomatida</taxon>
        <taxon>Trypanosomatidae</taxon>
        <taxon>Trypanosoma</taxon>
        <taxon>Schizotrypanum</taxon>
    </lineage>
</organism>
<dbReference type="VEuPathDB" id="TriTrypDB:C3747_98g115"/>
<dbReference type="VEuPathDB" id="TriTrypDB:TcCLB.511895.60"/>
<dbReference type="VEuPathDB" id="TriTrypDB:Tc_MARK_1713"/>
<name>A0A2V2V6V4_TRYCR</name>
<dbReference type="VEuPathDB" id="TriTrypDB:TcYC6_0107180"/>
<dbReference type="VEuPathDB" id="TriTrypDB:TCDM_05523"/>
<sequence length="302" mass="33491">MSLRPSIFRLSKTLTKAQQLLLSATADRAGACGLEEEKRAEFLKYIRRLGVLVSSIELQMTALDDDGGRDEAVARLVSAAKKFLSDVLLSAHGRQGGIPLSCVGLLCWERSPKHPFAVSEPFLVQEDLRGMSETAYVFPCMYHHHNEASNPQEISKCLRLNDANTHAHSVPTATREEAAHAKVMEDIREAIKGMKEGVTRMSDMMQQERLRLDANSELLQRGVDGTSTQSRHMDQLGYAFGGGPSLPRCLSCIPGAKIFWQTIVAPMWVVIRQAIFLFMIVAITCGVLLLMVTAPKTYVYVR</sequence>
<dbReference type="VEuPathDB" id="TriTrypDB:C4B63_44g206"/>
<keyword evidence="1" id="KW-1133">Transmembrane helix</keyword>
<proteinExistence type="predicted"/>
<feature type="transmembrane region" description="Helical" evidence="1">
    <location>
        <begin position="274"/>
        <end position="294"/>
    </location>
</feature>
<dbReference type="VEuPathDB" id="TriTrypDB:TcCL_NonESM05034"/>
<dbReference type="VEuPathDB" id="TriTrypDB:BCY84_21614"/>
<evidence type="ECO:0000256" key="1">
    <source>
        <dbReference type="SAM" id="Phobius"/>
    </source>
</evidence>
<gene>
    <name evidence="2" type="ORF">C4B63_44g206</name>
</gene>
<reference evidence="2 3" key="1">
    <citation type="journal article" date="2018" name="Microb. Genom.">
        <title>Expanding an expanded genome: long-read sequencing of Trypanosoma cruzi.</title>
        <authorList>
            <person name="Berna L."/>
            <person name="Rodriguez M."/>
            <person name="Chiribao M.L."/>
            <person name="Parodi-Talice A."/>
            <person name="Pita S."/>
            <person name="Rijo G."/>
            <person name="Alvarez-Valin F."/>
            <person name="Robello C."/>
        </authorList>
    </citation>
    <scope>NUCLEOTIDE SEQUENCE [LARGE SCALE GENOMIC DNA]</scope>
    <source>
        <strain evidence="2 3">Dm28c</strain>
    </source>
</reference>
<evidence type="ECO:0000313" key="2">
    <source>
        <dbReference type="EMBL" id="PWU91256.1"/>
    </source>
</evidence>